<evidence type="ECO:0000313" key="4">
    <source>
        <dbReference type="Proteomes" id="UP000178565"/>
    </source>
</evidence>
<keyword evidence="2" id="KW-0812">Transmembrane</keyword>
<protein>
    <recommendedName>
        <fullName evidence="5">PsbP C-terminal domain-containing protein</fullName>
    </recommendedName>
</protein>
<dbReference type="Proteomes" id="UP000178565">
    <property type="component" value="Unassembled WGS sequence"/>
</dbReference>
<evidence type="ECO:0000313" key="3">
    <source>
        <dbReference type="EMBL" id="OGE44145.1"/>
    </source>
</evidence>
<keyword evidence="2" id="KW-0472">Membrane</keyword>
<keyword evidence="2" id="KW-1133">Transmembrane helix</keyword>
<proteinExistence type="predicted"/>
<comment type="caution">
    <text evidence="3">The sequence shown here is derived from an EMBL/GenBank/DDBJ whole genome shotgun (WGS) entry which is preliminary data.</text>
</comment>
<gene>
    <name evidence="3" type="ORF">A3B45_00950</name>
</gene>
<accession>A0A1F5KTK5</accession>
<evidence type="ECO:0000256" key="1">
    <source>
        <dbReference type="SAM" id="MobiDB-lite"/>
    </source>
</evidence>
<organism evidence="3 4">
    <name type="scientific">Candidatus Daviesbacteria bacterium RIFCSPLOWO2_01_FULL_39_12</name>
    <dbReference type="NCBI Taxonomy" id="1797785"/>
    <lineage>
        <taxon>Bacteria</taxon>
        <taxon>Candidatus Daviesiibacteriota</taxon>
    </lineage>
</organism>
<feature type="transmembrane region" description="Helical" evidence="2">
    <location>
        <begin position="6"/>
        <end position="26"/>
    </location>
</feature>
<sequence length="192" mass="20884">MHKKNLIIIAALAVIFLLIGLGFLFLSKTTPTPLPSPTPSSTPSNLQPGQSAYPSSVGSDWETYSNSKYNYSLKYPAGWATIINTTPTSKSETLPDATSLDIFDSAAQKSYPEGVMTIQYFSQMPDFPDMTKTDVNIGGKNGQKFVGMEQGFTKEIYLITQGQGVIEVDIRYSPGDSIKATFDAMLSTLKIS</sequence>
<feature type="compositionally biased region" description="Polar residues" evidence="1">
    <location>
        <begin position="45"/>
        <end position="57"/>
    </location>
</feature>
<name>A0A1F5KTK5_9BACT</name>
<feature type="region of interest" description="Disordered" evidence="1">
    <location>
        <begin position="34"/>
        <end position="57"/>
    </location>
</feature>
<evidence type="ECO:0008006" key="5">
    <source>
        <dbReference type="Google" id="ProtNLM"/>
    </source>
</evidence>
<dbReference type="AlphaFoldDB" id="A0A1F5KTK5"/>
<dbReference type="EMBL" id="MFDM01000007">
    <property type="protein sequence ID" value="OGE44145.1"/>
    <property type="molecule type" value="Genomic_DNA"/>
</dbReference>
<reference evidence="3 4" key="1">
    <citation type="journal article" date="2016" name="Nat. Commun.">
        <title>Thousands of microbial genomes shed light on interconnected biogeochemical processes in an aquifer system.</title>
        <authorList>
            <person name="Anantharaman K."/>
            <person name="Brown C.T."/>
            <person name="Hug L.A."/>
            <person name="Sharon I."/>
            <person name="Castelle C.J."/>
            <person name="Probst A.J."/>
            <person name="Thomas B.C."/>
            <person name="Singh A."/>
            <person name="Wilkins M.J."/>
            <person name="Karaoz U."/>
            <person name="Brodie E.L."/>
            <person name="Williams K.H."/>
            <person name="Hubbard S.S."/>
            <person name="Banfield J.F."/>
        </authorList>
    </citation>
    <scope>NUCLEOTIDE SEQUENCE [LARGE SCALE GENOMIC DNA]</scope>
</reference>
<evidence type="ECO:0000256" key="2">
    <source>
        <dbReference type="SAM" id="Phobius"/>
    </source>
</evidence>